<proteinExistence type="predicted"/>
<dbReference type="NCBIfam" id="NF046113">
    <property type="entry name" value="BLP_Lacticasei"/>
    <property type="match status" value="1"/>
</dbReference>
<dbReference type="RefSeq" id="WP_158280525.1">
    <property type="nucleotide sequence ID" value="NZ_CP074378.1"/>
</dbReference>
<organism evidence="1 2">
    <name type="scientific">Lacticaseibacillus chiayiensis</name>
    <dbReference type="NCBI Taxonomy" id="2100821"/>
    <lineage>
        <taxon>Bacteria</taxon>
        <taxon>Bacillati</taxon>
        <taxon>Bacillota</taxon>
        <taxon>Bacilli</taxon>
        <taxon>Lactobacillales</taxon>
        <taxon>Lactobacillaceae</taxon>
        <taxon>Lacticaseibacillus</taxon>
    </lineage>
</organism>
<sequence length="48" mass="5406">MTEKKNDQKKTNISDLSLAQIRGGDHRIVGEAFVSLRGWLTDLLQGKH</sequence>
<evidence type="ECO:0000313" key="2">
    <source>
        <dbReference type="Proteomes" id="UP001164790"/>
    </source>
</evidence>
<keyword evidence="2" id="KW-1185">Reference proteome</keyword>
<dbReference type="EMBL" id="CP107523">
    <property type="protein sequence ID" value="UYN55989.1"/>
    <property type="molecule type" value="Genomic_DNA"/>
</dbReference>
<protein>
    <submittedName>
        <fullName evidence="1">Uncharacterized protein</fullName>
    </submittedName>
</protein>
<accession>A0ABY6H685</accession>
<evidence type="ECO:0000313" key="1">
    <source>
        <dbReference type="EMBL" id="UYN55989.1"/>
    </source>
</evidence>
<gene>
    <name evidence="1" type="ORF">OFW50_10965</name>
</gene>
<dbReference type="Proteomes" id="UP001164790">
    <property type="component" value="Chromosome"/>
</dbReference>
<name>A0ABY6H685_9LACO</name>
<reference evidence="1" key="1">
    <citation type="submission" date="2022-10" db="EMBL/GenBank/DDBJ databases">
        <title>Comparative genomic analysis and in-vitro probiotic properties of the potential probiotic L. chiayiensis AACE 3.</title>
        <authorList>
            <person name="Kang X."/>
        </authorList>
    </citation>
    <scope>NUCLEOTIDE SEQUENCE</scope>
    <source>
        <strain evidence="1">AACE 3</strain>
    </source>
</reference>